<keyword evidence="4" id="KW-1185">Reference proteome</keyword>
<dbReference type="PANTHER" id="PTHR35340">
    <property type="entry name" value="PQQ ENZYME REPEAT PROTEIN-RELATED"/>
    <property type="match status" value="1"/>
</dbReference>
<comment type="caution">
    <text evidence="3">The sequence shown here is derived from an EMBL/GenBank/DDBJ whole genome shotgun (WGS) entry which is preliminary data.</text>
</comment>
<keyword evidence="1" id="KW-0472">Membrane</keyword>
<evidence type="ECO:0000256" key="2">
    <source>
        <dbReference type="SAM" id="SignalP"/>
    </source>
</evidence>
<accession>A0A1V6T8J4</accession>
<keyword evidence="1" id="KW-1133">Transmembrane helix</keyword>
<keyword evidence="1" id="KW-0812">Transmembrane</keyword>
<reference evidence="4" key="1">
    <citation type="journal article" date="2017" name="Nat. Microbiol.">
        <title>Global analysis of biosynthetic gene clusters reveals vast potential of secondary metabolite production in Penicillium species.</title>
        <authorList>
            <person name="Nielsen J.C."/>
            <person name="Grijseels S."/>
            <person name="Prigent S."/>
            <person name="Ji B."/>
            <person name="Dainat J."/>
            <person name="Nielsen K.F."/>
            <person name="Frisvad J.C."/>
            <person name="Workman M."/>
            <person name="Nielsen J."/>
        </authorList>
    </citation>
    <scope>NUCLEOTIDE SEQUENCE [LARGE SCALE GENOMIC DNA]</scope>
    <source>
        <strain evidence="4">IBT 24891</strain>
    </source>
</reference>
<feature type="signal peptide" evidence="2">
    <location>
        <begin position="1"/>
        <end position="17"/>
    </location>
</feature>
<dbReference type="STRING" id="303698.A0A1V6T8J4"/>
<dbReference type="InterPro" id="IPR039535">
    <property type="entry name" value="ASST-like"/>
</dbReference>
<sequence length="627" mass="70860">MLLFGVLFGLFLLGALAERHDEDLSSFVTLPEVRALKFNITHFDREREQPGYFFVAPYGQIDPEEPSKKYMQYQVGPYIFDSDGELIWAGSPLTDNRNAFDFKANWNIDGHPHLSFILQHEYDSDADRGGGVILGSDYEVENEVVVVNDLDAFNMHEFNILDGGKTALACTYRSQLIRLDDFDRPEEESWVVTGGFVELDVKTSEVLFEWDSFDKLSISESVKFLETDGVAGEPGWDYVHINAVDKNADGDYIISMRFTNTIYLISGKNGEIIWRLGGAKTDFEQDFTFSKQHDVKFVESNSTHHTISMMNNASDESENEEELSSALFVELDTTVSPMTARVVKRINRPDGQLTRLRGNVQQLSTGNVFVGWSEQGYVSEHSSDGEILMSAQFASTRYSSYRSYKFDWIGRPAAPPDLVASVYGSSKEEMITVFHVSWNGATDIAKWEFYARSYERGSDILIGSTSKTGFETMYIAEGFMDWVTAKAIDEQGNVLGSSEMHRSDIPNWKAVGFNEMSTEPTPDDPEILQTVREKLESGQYGDLHDESITDEDRKAAIYSATKEVAESVYKTYGMIQVIQNIAVVTLVIFSVGGILAGTWYYIRRRKMRSYEHVPTDEAPNDEANKYE</sequence>
<gene>
    <name evidence="3" type="ORF">PENSTE_c010G06517</name>
</gene>
<dbReference type="SUPFAM" id="SSF50998">
    <property type="entry name" value="Quinoprotein alcohol dehydrogenase-like"/>
    <property type="match status" value="1"/>
</dbReference>
<keyword evidence="2" id="KW-0732">Signal</keyword>
<feature type="chain" id="PRO_5012754285" description="ASST-domain-containing protein" evidence="2">
    <location>
        <begin position="18"/>
        <end position="627"/>
    </location>
</feature>
<evidence type="ECO:0000313" key="3">
    <source>
        <dbReference type="EMBL" id="OQE22441.1"/>
    </source>
</evidence>
<dbReference type="EMBL" id="MLKD01000010">
    <property type="protein sequence ID" value="OQE22441.1"/>
    <property type="molecule type" value="Genomic_DNA"/>
</dbReference>
<dbReference type="Pfam" id="PF14269">
    <property type="entry name" value="Arylsulfotran_2"/>
    <property type="match status" value="1"/>
</dbReference>
<feature type="transmembrane region" description="Helical" evidence="1">
    <location>
        <begin position="581"/>
        <end position="602"/>
    </location>
</feature>
<evidence type="ECO:0000256" key="1">
    <source>
        <dbReference type="SAM" id="Phobius"/>
    </source>
</evidence>
<proteinExistence type="predicted"/>
<dbReference type="Proteomes" id="UP000191285">
    <property type="component" value="Unassembled WGS sequence"/>
</dbReference>
<organism evidence="3 4">
    <name type="scientific">Penicillium steckii</name>
    <dbReference type="NCBI Taxonomy" id="303698"/>
    <lineage>
        <taxon>Eukaryota</taxon>
        <taxon>Fungi</taxon>
        <taxon>Dikarya</taxon>
        <taxon>Ascomycota</taxon>
        <taxon>Pezizomycotina</taxon>
        <taxon>Eurotiomycetes</taxon>
        <taxon>Eurotiomycetidae</taxon>
        <taxon>Eurotiales</taxon>
        <taxon>Aspergillaceae</taxon>
        <taxon>Penicillium</taxon>
    </lineage>
</organism>
<dbReference type="AlphaFoldDB" id="A0A1V6T8J4"/>
<name>A0A1V6T8J4_9EURO</name>
<evidence type="ECO:0008006" key="5">
    <source>
        <dbReference type="Google" id="ProtNLM"/>
    </source>
</evidence>
<protein>
    <recommendedName>
        <fullName evidence="5">ASST-domain-containing protein</fullName>
    </recommendedName>
</protein>
<dbReference type="InterPro" id="IPR053143">
    <property type="entry name" value="Arylsulfate_ST"/>
</dbReference>
<dbReference type="OrthoDB" id="5427350at2759"/>
<dbReference type="InterPro" id="IPR011047">
    <property type="entry name" value="Quinoprotein_ADH-like_sf"/>
</dbReference>
<evidence type="ECO:0000313" key="4">
    <source>
        <dbReference type="Proteomes" id="UP000191285"/>
    </source>
</evidence>
<dbReference type="PANTHER" id="PTHR35340:SF8">
    <property type="entry name" value="ASST-DOMAIN-CONTAINING PROTEIN"/>
    <property type="match status" value="1"/>
</dbReference>